<dbReference type="EMBL" id="BSXW01000668">
    <property type="protein sequence ID" value="GMF27605.1"/>
    <property type="molecule type" value="Genomic_DNA"/>
</dbReference>
<evidence type="ECO:0000313" key="4">
    <source>
        <dbReference type="Proteomes" id="UP001165083"/>
    </source>
</evidence>
<dbReference type="PANTHER" id="PTHR34415">
    <property type="entry name" value="INTEGRASE CATALYTIC DOMAIN-CONTAINING PROTEIN"/>
    <property type="match status" value="1"/>
</dbReference>
<accession>A0A9W6X2L7</accession>
<dbReference type="AlphaFoldDB" id="A0A9W6X2L7"/>
<comment type="caution">
    <text evidence="3">The sequence shown here is derived from an EMBL/GenBank/DDBJ whole genome shotgun (WGS) entry which is preliminary data.</text>
</comment>
<dbReference type="InterPro" id="IPR057191">
    <property type="entry name" value="DUF7869"/>
</dbReference>
<keyword evidence="4" id="KW-1185">Reference proteome</keyword>
<feature type="domain" description="DUF7869" evidence="2">
    <location>
        <begin position="175"/>
        <end position="322"/>
    </location>
</feature>
<sequence length="432" mass="49050">MVDLVWLVKWFTRFSEGVGEVVPVRVRMQKNKDGVVKKYYSREDYTLLPATSAWDSLYDEMHNYVSFGLRVHEPARSTFRKLLSIHCPTIKIRSSQKNMCDIFSIYQTRMSRGGTAEQFEELKQHTESARRMRREYNKDKAAFQAADGGGNDTAVLVMDFSQNPTIPSVTSTPSQCGKGSDQTNSMLQHFIDAVLLPAGKKKHLVVYADNCSGQNKNNFVIKFFLAQVQMGMFERIDYKFFLKGHTKSSCDRGFGHIRKHVGRSDCWTMDQFVDTVKASATSNTTVRISRGDSLFKNYKPMMSELYKTLLGVQQYQIFTWSNASPVLTEGSKVSRMMEHFVEDLSSPPPNAEKMTDLNNKIRPYVPKEHQDDQAYAPPSKEQGKDAKAAKQARREHRAALAIAAKKNSEQRGRDANPAPKKRKPNISQTAVV</sequence>
<evidence type="ECO:0000259" key="2">
    <source>
        <dbReference type="Pfam" id="PF25273"/>
    </source>
</evidence>
<organism evidence="3 4">
    <name type="scientific">Phytophthora lilii</name>
    <dbReference type="NCBI Taxonomy" id="2077276"/>
    <lineage>
        <taxon>Eukaryota</taxon>
        <taxon>Sar</taxon>
        <taxon>Stramenopiles</taxon>
        <taxon>Oomycota</taxon>
        <taxon>Peronosporomycetes</taxon>
        <taxon>Peronosporales</taxon>
        <taxon>Peronosporaceae</taxon>
        <taxon>Phytophthora</taxon>
    </lineage>
</organism>
<gene>
    <name evidence="3" type="ORF">Plil01_001156100</name>
</gene>
<reference evidence="3" key="1">
    <citation type="submission" date="2023-04" db="EMBL/GenBank/DDBJ databases">
        <title>Phytophthora lilii NBRC 32176.</title>
        <authorList>
            <person name="Ichikawa N."/>
            <person name="Sato H."/>
            <person name="Tonouchi N."/>
        </authorList>
    </citation>
    <scope>NUCLEOTIDE SEQUENCE</scope>
    <source>
        <strain evidence="3">NBRC 32176</strain>
    </source>
</reference>
<dbReference type="OrthoDB" id="166559at2759"/>
<dbReference type="PANTHER" id="PTHR34415:SF1">
    <property type="entry name" value="INTEGRASE CATALYTIC DOMAIN-CONTAINING PROTEIN"/>
    <property type="match status" value="1"/>
</dbReference>
<dbReference type="Proteomes" id="UP001165083">
    <property type="component" value="Unassembled WGS sequence"/>
</dbReference>
<protein>
    <submittedName>
        <fullName evidence="3">Unnamed protein product</fullName>
    </submittedName>
</protein>
<evidence type="ECO:0000256" key="1">
    <source>
        <dbReference type="SAM" id="MobiDB-lite"/>
    </source>
</evidence>
<evidence type="ECO:0000313" key="3">
    <source>
        <dbReference type="EMBL" id="GMF27605.1"/>
    </source>
</evidence>
<name>A0A9W6X2L7_9STRA</name>
<proteinExistence type="predicted"/>
<feature type="region of interest" description="Disordered" evidence="1">
    <location>
        <begin position="366"/>
        <end position="432"/>
    </location>
</feature>
<dbReference type="Pfam" id="PF25273">
    <property type="entry name" value="DUF7869"/>
    <property type="match status" value="1"/>
</dbReference>